<evidence type="ECO:0000256" key="1">
    <source>
        <dbReference type="SAM" id="MobiDB-lite"/>
    </source>
</evidence>
<evidence type="ECO:0000313" key="2">
    <source>
        <dbReference type="EMBL" id="RPB01326.1"/>
    </source>
</evidence>
<name>A0A3N4JSK7_9PEZI</name>
<protein>
    <submittedName>
        <fullName evidence="2">Uncharacterized protein</fullName>
    </submittedName>
</protein>
<dbReference type="EMBL" id="ML120374">
    <property type="protein sequence ID" value="RPB01326.1"/>
    <property type="molecule type" value="Genomic_DNA"/>
</dbReference>
<feature type="compositionally biased region" description="Basic residues" evidence="1">
    <location>
        <begin position="129"/>
        <end position="148"/>
    </location>
</feature>
<keyword evidence="3" id="KW-1185">Reference proteome</keyword>
<dbReference type="Proteomes" id="UP000276215">
    <property type="component" value="Unassembled WGS sequence"/>
</dbReference>
<proteinExistence type="predicted"/>
<evidence type="ECO:0000313" key="3">
    <source>
        <dbReference type="Proteomes" id="UP000276215"/>
    </source>
</evidence>
<gene>
    <name evidence="2" type="ORF">L873DRAFT_676039</name>
</gene>
<feature type="region of interest" description="Disordered" evidence="1">
    <location>
        <begin position="111"/>
        <end position="148"/>
    </location>
</feature>
<organism evidence="2 3">
    <name type="scientific">Choiromyces venosus 120613-1</name>
    <dbReference type="NCBI Taxonomy" id="1336337"/>
    <lineage>
        <taxon>Eukaryota</taxon>
        <taxon>Fungi</taxon>
        <taxon>Dikarya</taxon>
        <taxon>Ascomycota</taxon>
        <taxon>Pezizomycotina</taxon>
        <taxon>Pezizomycetes</taxon>
        <taxon>Pezizales</taxon>
        <taxon>Tuberaceae</taxon>
        <taxon>Choiromyces</taxon>
    </lineage>
</organism>
<accession>A0A3N4JSK7</accession>
<feature type="compositionally biased region" description="Basic and acidic residues" evidence="1">
    <location>
        <begin position="113"/>
        <end position="128"/>
    </location>
</feature>
<dbReference type="AlphaFoldDB" id="A0A3N4JSK7"/>
<reference evidence="2 3" key="1">
    <citation type="journal article" date="2018" name="Nat. Ecol. Evol.">
        <title>Pezizomycetes genomes reveal the molecular basis of ectomycorrhizal truffle lifestyle.</title>
        <authorList>
            <person name="Murat C."/>
            <person name="Payen T."/>
            <person name="Noel B."/>
            <person name="Kuo A."/>
            <person name="Morin E."/>
            <person name="Chen J."/>
            <person name="Kohler A."/>
            <person name="Krizsan K."/>
            <person name="Balestrini R."/>
            <person name="Da Silva C."/>
            <person name="Montanini B."/>
            <person name="Hainaut M."/>
            <person name="Levati E."/>
            <person name="Barry K.W."/>
            <person name="Belfiori B."/>
            <person name="Cichocki N."/>
            <person name="Clum A."/>
            <person name="Dockter R.B."/>
            <person name="Fauchery L."/>
            <person name="Guy J."/>
            <person name="Iotti M."/>
            <person name="Le Tacon F."/>
            <person name="Lindquist E.A."/>
            <person name="Lipzen A."/>
            <person name="Malagnac F."/>
            <person name="Mello A."/>
            <person name="Molinier V."/>
            <person name="Miyauchi S."/>
            <person name="Poulain J."/>
            <person name="Riccioni C."/>
            <person name="Rubini A."/>
            <person name="Sitrit Y."/>
            <person name="Splivallo R."/>
            <person name="Traeger S."/>
            <person name="Wang M."/>
            <person name="Zifcakova L."/>
            <person name="Wipf D."/>
            <person name="Zambonelli A."/>
            <person name="Paolocci F."/>
            <person name="Nowrousian M."/>
            <person name="Ottonello S."/>
            <person name="Baldrian P."/>
            <person name="Spatafora J.W."/>
            <person name="Henrissat B."/>
            <person name="Nagy L.G."/>
            <person name="Aury J.M."/>
            <person name="Wincker P."/>
            <person name="Grigoriev I.V."/>
            <person name="Bonfante P."/>
            <person name="Martin F.M."/>
        </authorList>
    </citation>
    <scope>NUCLEOTIDE SEQUENCE [LARGE SCALE GENOMIC DNA]</scope>
    <source>
        <strain evidence="2 3">120613-1</strain>
    </source>
</reference>
<sequence>MTGLGECHLGRIKECRQKTTSFSFKSFKTWSAGISGLTLKPNWRNGFYTSPIPAFQLPYSMRNSCNPIPVCILQLSHDSYHPKLHSFFSQAPSRAQHMSSLLQITSDLPATVHEPRPRLPRPKKEEKGKSRRSKMISRRKGQSLRRPAGHHKWGNVMQIWKRKILMTRVWEIYQRISKDAMHL</sequence>